<evidence type="ECO:0000313" key="2">
    <source>
        <dbReference type="EMBL" id="KAL0126658.1"/>
    </source>
</evidence>
<keyword evidence="3" id="KW-1185">Reference proteome</keyword>
<name>A0AAW2GF87_9HYME</name>
<evidence type="ECO:0000313" key="3">
    <source>
        <dbReference type="Proteomes" id="UP001430953"/>
    </source>
</evidence>
<protein>
    <submittedName>
        <fullName evidence="2">Uncharacterized protein</fullName>
    </submittedName>
</protein>
<evidence type="ECO:0000256" key="1">
    <source>
        <dbReference type="SAM" id="MobiDB-lite"/>
    </source>
</evidence>
<feature type="region of interest" description="Disordered" evidence="1">
    <location>
        <begin position="77"/>
        <end position="107"/>
    </location>
</feature>
<gene>
    <name evidence="2" type="ORF">PUN28_005202</name>
</gene>
<organism evidence="2 3">
    <name type="scientific">Cardiocondyla obscurior</name>
    <dbReference type="NCBI Taxonomy" id="286306"/>
    <lineage>
        <taxon>Eukaryota</taxon>
        <taxon>Metazoa</taxon>
        <taxon>Ecdysozoa</taxon>
        <taxon>Arthropoda</taxon>
        <taxon>Hexapoda</taxon>
        <taxon>Insecta</taxon>
        <taxon>Pterygota</taxon>
        <taxon>Neoptera</taxon>
        <taxon>Endopterygota</taxon>
        <taxon>Hymenoptera</taxon>
        <taxon>Apocrita</taxon>
        <taxon>Aculeata</taxon>
        <taxon>Formicoidea</taxon>
        <taxon>Formicidae</taxon>
        <taxon>Myrmicinae</taxon>
        <taxon>Cardiocondyla</taxon>
    </lineage>
</organism>
<proteinExistence type="predicted"/>
<comment type="caution">
    <text evidence="2">The sequence shown here is derived from an EMBL/GenBank/DDBJ whole genome shotgun (WGS) entry which is preliminary data.</text>
</comment>
<dbReference type="EMBL" id="JADYXP020000004">
    <property type="protein sequence ID" value="KAL0126658.1"/>
    <property type="molecule type" value="Genomic_DNA"/>
</dbReference>
<dbReference type="AlphaFoldDB" id="A0AAW2GF87"/>
<sequence length="107" mass="12036">MTTLQVFSTISSEATFSAFRERSETGYAISFSLKHRLDNQTVYLVPKGEIRELNALIDWFAKNDENTRVKHAGLHCGMGNPRRGHTVSRESFRTTCLPSRPKDGSCA</sequence>
<accession>A0AAW2GF87</accession>
<dbReference type="Proteomes" id="UP001430953">
    <property type="component" value="Unassembled WGS sequence"/>
</dbReference>
<reference evidence="2 3" key="1">
    <citation type="submission" date="2023-03" db="EMBL/GenBank/DDBJ databases">
        <title>High recombination rates correlate with genetic variation in Cardiocondyla obscurior ants.</title>
        <authorList>
            <person name="Errbii M."/>
        </authorList>
    </citation>
    <scope>NUCLEOTIDE SEQUENCE [LARGE SCALE GENOMIC DNA]</scope>
    <source>
        <strain evidence="2">Alpha-2009</strain>
        <tissue evidence="2">Whole body</tissue>
    </source>
</reference>